<evidence type="ECO:0000313" key="1">
    <source>
        <dbReference type="EMBL" id="GIX99091.1"/>
    </source>
</evidence>
<dbReference type="Proteomes" id="UP001054837">
    <property type="component" value="Unassembled WGS sequence"/>
</dbReference>
<comment type="caution">
    <text evidence="1">The sequence shown here is derived from an EMBL/GenBank/DDBJ whole genome shotgun (WGS) entry which is preliminary data.</text>
</comment>
<gene>
    <name evidence="1" type="ORF">CDAR_97541</name>
</gene>
<accession>A0AAV4PPW9</accession>
<proteinExistence type="predicted"/>
<name>A0AAV4PPW9_9ARAC</name>
<evidence type="ECO:0000313" key="2">
    <source>
        <dbReference type="Proteomes" id="UP001054837"/>
    </source>
</evidence>
<dbReference type="EMBL" id="BPLQ01003267">
    <property type="protein sequence ID" value="GIX99091.1"/>
    <property type="molecule type" value="Genomic_DNA"/>
</dbReference>
<keyword evidence="2" id="KW-1185">Reference proteome</keyword>
<sequence length="124" mass="14790">MYSKVIEKIICYVSHIEIWFKDTVKQYIKLLQLQRTGLLNLKKCYRSVSTEALQVLAGIEVLDIKLRNCLKLYMLKTKEIDTNINNLFLNFANLEVNKTFVHVGRKYNLPERYSTRMNKNEQWN</sequence>
<organism evidence="1 2">
    <name type="scientific">Caerostris darwini</name>
    <dbReference type="NCBI Taxonomy" id="1538125"/>
    <lineage>
        <taxon>Eukaryota</taxon>
        <taxon>Metazoa</taxon>
        <taxon>Ecdysozoa</taxon>
        <taxon>Arthropoda</taxon>
        <taxon>Chelicerata</taxon>
        <taxon>Arachnida</taxon>
        <taxon>Araneae</taxon>
        <taxon>Araneomorphae</taxon>
        <taxon>Entelegynae</taxon>
        <taxon>Araneoidea</taxon>
        <taxon>Araneidae</taxon>
        <taxon>Caerostris</taxon>
    </lineage>
</organism>
<protein>
    <submittedName>
        <fullName evidence="1">Uncharacterized protein</fullName>
    </submittedName>
</protein>
<dbReference type="AlphaFoldDB" id="A0AAV4PPW9"/>
<reference evidence="1 2" key="1">
    <citation type="submission" date="2021-06" db="EMBL/GenBank/DDBJ databases">
        <title>Caerostris darwini draft genome.</title>
        <authorList>
            <person name="Kono N."/>
            <person name="Arakawa K."/>
        </authorList>
    </citation>
    <scope>NUCLEOTIDE SEQUENCE [LARGE SCALE GENOMIC DNA]</scope>
</reference>